<gene>
    <name evidence="2" type="ORF">DPMN_093174</name>
</gene>
<feature type="region of interest" description="Disordered" evidence="1">
    <location>
        <begin position="162"/>
        <end position="220"/>
    </location>
</feature>
<reference evidence="2" key="1">
    <citation type="journal article" date="2019" name="bioRxiv">
        <title>The Genome of the Zebra Mussel, Dreissena polymorpha: A Resource for Invasive Species Research.</title>
        <authorList>
            <person name="McCartney M.A."/>
            <person name="Auch B."/>
            <person name="Kono T."/>
            <person name="Mallez S."/>
            <person name="Zhang Y."/>
            <person name="Obille A."/>
            <person name="Becker A."/>
            <person name="Abrahante J.E."/>
            <person name="Garbe J."/>
            <person name="Badalamenti J.P."/>
            <person name="Herman A."/>
            <person name="Mangelson H."/>
            <person name="Liachko I."/>
            <person name="Sullivan S."/>
            <person name="Sone E.D."/>
            <person name="Koren S."/>
            <person name="Silverstein K.A.T."/>
            <person name="Beckman K.B."/>
            <person name="Gohl D.M."/>
        </authorList>
    </citation>
    <scope>NUCLEOTIDE SEQUENCE</scope>
    <source>
        <strain evidence="2">Duluth1</strain>
        <tissue evidence="2">Whole animal</tissue>
    </source>
</reference>
<dbReference type="Proteomes" id="UP000828390">
    <property type="component" value="Unassembled WGS sequence"/>
</dbReference>
<sequence>MRPPQADSPRQKRRHIRSESLRQRCSDRNTDEIIRFVRDIQFERQPTALRLQKKTPLPGIGQPAPPKAGTSDSGFIDRATDSNDSDDDVIDNEIYKCMAQRKCDPVDAHFIDMLTCPRNNVKSRDYQILSKSLQHGQGNSDIYNNNARMPPRQNSFVRHGVAGNRATGNTGNQRLISKQLPPLSRDLLPDRPSAPSPSRTPNLSDCGFIEEEPVDFIDQS</sequence>
<organism evidence="2 3">
    <name type="scientific">Dreissena polymorpha</name>
    <name type="common">Zebra mussel</name>
    <name type="synonym">Mytilus polymorpha</name>
    <dbReference type="NCBI Taxonomy" id="45954"/>
    <lineage>
        <taxon>Eukaryota</taxon>
        <taxon>Metazoa</taxon>
        <taxon>Spiralia</taxon>
        <taxon>Lophotrochozoa</taxon>
        <taxon>Mollusca</taxon>
        <taxon>Bivalvia</taxon>
        <taxon>Autobranchia</taxon>
        <taxon>Heteroconchia</taxon>
        <taxon>Euheterodonta</taxon>
        <taxon>Imparidentia</taxon>
        <taxon>Neoheterodontei</taxon>
        <taxon>Myida</taxon>
        <taxon>Dreissenoidea</taxon>
        <taxon>Dreissenidae</taxon>
        <taxon>Dreissena</taxon>
    </lineage>
</organism>
<accession>A0A9D4L314</accession>
<keyword evidence="3" id="KW-1185">Reference proteome</keyword>
<evidence type="ECO:0000256" key="1">
    <source>
        <dbReference type="SAM" id="MobiDB-lite"/>
    </source>
</evidence>
<comment type="caution">
    <text evidence="2">The sequence shown here is derived from an EMBL/GenBank/DDBJ whole genome shotgun (WGS) entry which is preliminary data.</text>
</comment>
<reference evidence="2" key="2">
    <citation type="submission" date="2020-11" db="EMBL/GenBank/DDBJ databases">
        <authorList>
            <person name="McCartney M.A."/>
            <person name="Auch B."/>
            <person name="Kono T."/>
            <person name="Mallez S."/>
            <person name="Becker A."/>
            <person name="Gohl D.M."/>
            <person name="Silverstein K.A.T."/>
            <person name="Koren S."/>
            <person name="Bechman K.B."/>
            <person name="Herman A."/>
            <person name="Abrahante J.E."/>
            <person name="Garbe J."/>
        </authorList>
    </citation>
    <scope>NUCLEOTIDE SEQUENCE</scope>
    <source>
        <strain evidence="2">Duluth1</strain>
        <tissue evidence="2">Whole animal</tissue>
    </source>
</reference>
<feature type="compositionally biased region" description="Low complexity" evidence="1">
    <location>
        <begin position="180"/>
        <end position="193"/>
    </location>
</feature>
<dbReference type="EMBL" id="JAIWYP010000003">
    <property type="protein sequence ID" value="KAH3850701.1"/>
    <property type="molecule type" value="Genomic_DNA"/>
</dbReference>
<feature type="region of interest" description="Disordered" evidence="1">
    <location>
        <begin position="1"/>
        <end position="24"/>
    </location>
</feature>
<evidence type="ECO:0000313" key="2">
    <source>
        <dbReference type="EMBL" id="KAH3850701.1"/>
    </source>
</evidence>
<protein>
    <submittedName>
        <fullName evidence="2">Uncharacterized protein</fullName>
    </submittedName>
</protein>
<dbReference type="AlphaFoldDB" id="A0A9D4L314"/>
<evidence type="ECO:0000313" key="3">
    <source>
        <dbReference type="Proteomes" id="UP000828390"/>
    </source>
</evidence>
<feature type="compositionally biased region" description="Polar residues" evidence="1">
    <location>
        <begin position="166"/>
        <end position="176"/>
    </location>
</feature>
<name>A0A9D4L314_DREPO</name>
<feature type="compositionally biased region" description="Acidic residues" evidence="1">
    <location>
        <begin position="208"/>
        <end position="220"/>
    </location>
</feature>
<dbReference type="OrthoDB" id="6090416at2759"/>
<proteinExistence type="predicted"/>
<feature type="region of interest" description="Disordered" evidence="1">
    <location>
        <begin position="52"/>
        <end position="87"/>
    </location>
</feature>